<dbReference type="RefSeq" id="WP_074851691.1">
    <property type="nucleotide sequence ID" value="NZ_FNLM01000034.1"/>
</dbReference>
<reference evidence="1 2" key="1">
    <citation type="submission" date="2016-10" db="EMBL/GenBank/DDBJ databases">
        <authorList>
            <person name="de Groot N.N."/>
        </authorList>
    </citation>
    <scope>NUCLEOTIDE SEQUENCE [LARGE SCALE GENOMIC DNA]</scope>
    <source>
        <strain evidence="1 2">DSM 44215</strain>
    </source>
</reference>
<gene>
    <name evidence="1" type="ORF">SAMN04488548_1343032</name>
</gene>
<name>A0A1H2KB78_9ACTN</name>
<dbReference type="Proteomes" id="UP000183180">
    <property type="component" value="Unassembled WGS sequence"/>
</dbReference>
<evidence type="ECO:0000313" key="2">
    <source>
        <dbReference type="Proteomes" id="UP000183180"/>
    </source>
</evidence>
<evidence type="ECO:0000313" key="1">
    <source>
        <dbReference type="EMBL" id="SDU65658.1"/>
    </source>
</evidence>
<sequence>MAFPLDQYGLLRRAAALDAAISDNELAAAVRRRDLLRLVPGVFVPASTQFVGHEGAQRLHRLKAIAVATVGDAEAQAMPLSHASAAAVHGLPLLKPDIESVHVANGKKSGGFIQGHRHVHAAPFGDDEIVEVDGILVTTLERTAVDVATCGTFAQALAAFDQALRTGASPERLAQILADRRRRGVRVARRALKLADPLSETVAESWSRAQMIEAGLPIPRLQHEFRGRRGTYDSDFDWDEQLIGEFDGMVKYGRLREPGTTIEDSVMREKRREDDLRALGAIVVRWTWTDLEKGAVVGLLRPWLEHLNLLSPNPIPA</sequence>
<dbReference type="AlphaFoldDB" id="A0A1H2KB78"/>
<dbReference type="OrthoDB" id="5517693at2"/>
<accession>A0A1H2KB78</accession>
<organism evidence="1 2">
    <name type="scientific">Gordonia westfalica</name>
    <dbReference type="NCBI Taxonomy" id="158898"/>
    <lineage>
        <taxon>Bacteria</taxon>
        <taxon>Bacillati</taxon>
        <taxon>Actinomycetota</taxon>
        <taxon>Actinomycetes</taxon>
        <taxon>Mycobacteriales</taxon>
        <taxon>Gordoniaceae</taxon>
        <taxon>Gordonia</taxon>
    </lineage>
</organism>
<dbReference type="STRING" id="158898.SAMN04488548_1343032"/>
<proteinExistence type="predicted"/>
<protein>
    <submittedName>
        <fullName evidence="1">Transcriptional regulator, AbiEi antitoxin, Type IV TA system</fullName>
    </submittedName>
</protein>
<dbReference type="EMBL" id="FNLM01000034">
    <property type="protein sequence ID" value="SDU65658.1"/>
    <property type="molecule type" value="Genomic_DNA"/>
</dbReference>